<proteinExistence type="predicted"/>
<dbReference type="InterPro" id="IPR036249">
    <property type="entry name" value="Thioredoxin-like_sf"/>
</dbReference>
<protein>
    <submittedName>
        <fullName evidence="2">Glutathione S-transferase</fullName>
    </submittedName>
</protein>
<dbReference type="InterPro" id="IPR004045">
    <property type="entry name" value="Glutathione_S-Trfase_N"/>
</dbReference>
<dbReference type="CDD" id="cd03196">
    <property type="entry name" value="GST_C_5"/>
    <property type="match status" value="1"/>
</dbReference>
<name>A0A840WKP2_9RHOB</name>
<dbReference type="InterPro" id="IPR050983">
    <property type="entry name" value="GST_Omega/HSP26"/>
</dbReference>
<accession>A0A840WKP2</accession>
<dbReference type="InterPro" id="IPR036282">
    <property type="entry name" value="Glutathione-S-Trfase_C_sf"/>
</dbReference>
<dbReference type="PROSITE" id="PS50404">
    <property type="entry name" value="GST_NTER"/>
    <property type="match status" value="1"/>
</dbReference>
<dbReference type="SUPFAM" id="SSF47616">
    <property type="entry name" value="GST C-terminal domain-like"/>
    <property type="match status" value="1"/>
</dbReference>
<reference evidence="2 3" key="1">
    <citation type="submission" date="2020-08" db="EMBL/GenBank/DDBJ databases">
        <title>Genomic Encyclopedia of Type Strains, Phase IV (KMG-IV): sequencing the most valuable type-strain genomes for metagenomic binning, comparative biology and taxonomic classification.</title>
        <authorList>
            <person name="Goeker M."/>
        </authorList>
    </citation>
    <scope>NUCLEOTIDE SEQUENCE [LARGE SCALE GENOMIC DNA]</scope>
    <source>
        <strain evidence="2 3">DSM 103377</strain>
    </source>
</reference>
<dbReference type="EMBL" id="JACIJS010000004">
    <property type="protein sequence ID" value="MBB5515629.1"/>
    <property type="molecule type" value="Genomic_DNA"/>
</dbReference>
<comment type="caution">
    <text evidence="2">The sequence shown here is derived from an EMBL/GenBank/DDBJ whole genome shotgun (WGS) entry which is preliminary data.</text>
</comment>
<sequence>MTSHPVLWSFRRCPYAMRARLAIARAGQRVELREILLRDKPQAFLETSPSGTVPCLRLPDRVLDESLDIMIWALERNDPDGLRDMPDAGWAWIAECDGPFKAALDRTKYASRYPAHDPDEEREKAAVFLRKLDAQLGHHGALFGARLTLADLAILPFVRQFAHIDRAWFRAQDWPHLIVWLDRFLESADFARIMSKYPLWSDTAPPIWFDGQA</sequence>
<feature type="domain" description="GST N-terminal" evidence="1">
    <location>
        <begin position="3"/>
        <end position="81"/>
    </location>
</feature>
<dbReference type="Pfam" id="PF13410">
    <property type="entry name" value="GST_C_2"/>
    <property type="match status" value="1"/>
</dbReference>
<gene>
    <name evidence="2" type="ORF">FHS89_001641</name>
</gene>
<evidence type="ECO:0000313" key="2">
    <source>
        <dbReference type="EMBL" id="MBB5515629.1"/>
    </source>
</evidence>
<organism evidence="2 3">
    <name type="scientific">Rubricella aquisinus</name>
    <dbReference type="NCBI Taxonomy" id="2028108"/>
    <lineage>
        <taxon>Bacteria</taxon>
        <taxon>Pseudomonadati</taxon>
        <taxon>Pseudomonadota</taxon>
        <taxon>Alphaproteobacteria</taxon>
        <taxon>Rhodobacterales</taxon>
        <taxon>Paracoccaceae</taxon>
        <taxon>Rubricella</taxon>
    </lineage>
</organism>
<dbReference type="SUPFAM" id="SSF52833">
    <property type="entry name" value="Thioredoxin-like"/>
    <property type="match status" value="1"/>
</dbReference>
<dbReference type="Proteomes" id="UP000553766">
    <property type="component" value="Unassembled WGS sequence"/>
</dbReference>
<keyword evidence="2" id="KW-0808">Transferase</keyword>
<dbReference type="PANTHER" id="PTHR43968:SF6">
    <property type="entry name" value="GLUTATHIONE S-TRANSFERASE OMEGA"/>
    <property type="match status" value="1"/>
</dbReference>
<dbReference type="Pfam" id="PF13417">
    <property type="entry name" value="GST_N_3"/>
    <property type="match status" value="1"/>
</dbReference>
<dbReference type="Gene3D" id="1.20.1050.10">
    <property type="match status" value="1"/>
</dbReference>
<keyword evidence="3" id="KW-1185">Reference proteome</keyword>
<evidence type="ECO:0000313" key="3">
    <source>
        <dbReference type="Proteomes" id="UP000553766"/>
    </source>
</evidence>
<evidence type="ECO:0000259" key="1">
    <source>
        <dbReference type="PROSITE" id="PS50404"/>
    </source>
</evidence>
<dbReference type="RefSeq" id="WP_184010475.1">
    <property type="nucleotide sequence ID" value="NZ_JACIJS010000004.1"/>
</dbReference>
<dbReference type="Gene3D" id="3.40.30.10">
    <property type="entry name" value="Glutaredoxin"/>
    <property type="match status" value="1"/>
</dbReference>
<dbReference type="GO" id="GO:0016740">
    <property type="term" value="F:transferase activity"/>
    <property type="evidence" value="ECO:0007669"/>
    <property type="project" value="UniProtKB-KW"/>
</dbReference>
<dbReference type="AlphaFoldDB" id="A0A840WKP2"/>
<dbReference type="PANTHER" id="PTHR43968">
    <property type="match status" value="1"/>
</dbReference>
<dbReference type="GO" id="GO:0005737">
    <property type="term" value="C:cytoplasm"/>
    <property type="evidence" value="ECO:0007669"/>
    <property type="project" value="TreeGrafter"/>
</dbReference>